<feature type="chain" id="PRO_5007842660" evidence="1">
    <location>
        <begin position="20"/>
        <end position="319"/>
    </location>
</feature>
<name>A0A163F6S7_DIDRA</name>
<accession>A0A163F6S7</accession>
<evidence type="ECO:0000256" key="1">
    <source>
        <dbReference type="SAM" id="SignalP"/>
    </source>
</evidence>
<dbReference type="EMBL" id="JYNV01000171">
    <property type="protein sequence ID" value="KZM24177.1"/>
    <property type="molecule type" value="Genomic_DNA"/>
</dbReference>
<evidence type="ECO:0000313" key="2">
    <source>
        <dbReference type="EMBL" id="KZM24177.1"/>
    </source>
</evidence>
<gene>
    <name evidence="2" type="ORF">ST47_g4663</name>
</gene>
<protein>
    <submittedName>
        <fullName evidence="2">Uncharacterized protein</fullName>
    </submittedName>
</protein>
<keyword evidence="3" id="KW-1185">Reference proteome</keyword>
<evidence type="ECO:0000313" key="3">
    <source>
        <dbReference type="Proteomes" id="UP000076837"/>
    </source>
</evidence>
<dbReference type="Proteomes" id="UP000076837">
    <property type="component" value="Unassembled WGS sequence"/>
</dbReference>
<organism evidence="2 3">
    <name type="scientific">Didymella rabiei</name>
    <name type="common">Chickpea ascochyta blight fungus</name>
    <name type="synonym">Mycosphaerella rabiei</name>
    <dbReference type="NCBI Taxonomy" id="5454"/>
    <lineage>
        <taxon>Eukaryota</taxon>
        <taxon>Fungi</taxon>
        <taxon>Dikarya</taxon>
        <taxon>Ascomycota</taxon>
        <taxon>Pezizomycotina</taxon>
        <taxon>Dothideomycetes</taxon>
        <taxon>Pleosporomycetidae</taxon>
        <taxon>Pleosporales</taxon>
        <taxon>Pleosporineae</taxon>
        <taxon>Didymellaceae</taxon>
        <taxon>Ascochyta</taxon>
    </lineage>
</organism>
<proteinExistence type="predicted"/>
<feature type="signal peptide" evidence="1">
    <location>
        <begin position="1"/>
        <end position="19"/>
    </location>
</feature>
<dbReference type="AlphaFoldDB" id="A0A163F6S7"/>
<reference evidence="2 3" key="1">
    <citation type="journal article" date="2016" name="Sci. Rep.">
        <title>Draft genome sequencing and secretome analysis of fungal phytopathogen Ascochyta rabiei provides insight into the necrotrophic effector repertoire.</title>
        <authorList>
            <person name="Verma S."/>
            <person name="Gazara R.K."/>
            <person name="Nizam S."/>
            <person name="Parween S."/>
            <person name="Chattopadhyay D."/>
            <person name="Verma P.K."/>
        </authorList>
    </citation>
    <scope>NUCLEOTIDE SEQUENCE [LARGE SCALE GENOMIC DNA]</scope>
    <source>
        <strain evidence="2 3">ArDII</strain>
    </source>
</reference>
<comment type="caution">
    <text evidence="2">The sequence shown here is derived from an EMBL/GenBank/DDBJ whole genome shotgun (WGS) entry which is preliminary data.</text>
</comment>
<sequence>MRLIHQLFVIVLLTAVALARISSGAVSGLDFVTKPHVKVFSYEDIMAATEPVSPYANSQVPITAGEGTDSIYTADVRMSGDETRQHVGQISGQRMWDVVHKRLLEICPYERGPIGCYEDMPGAGLPEKDGKMKQSYYSECVISKVPYKTKKGEYASNARLTVKARATFRDAKYPGLGAATVSRAMTGSSLLTDTPTDEMAAGVYAQVTENKANCYNLAFNEPSRPYEFCNVPRYVLVALPTKGPVTDSWLSIEVVFSGLADQGTLDCPGSKSGVTDFWETAVRPDIAKLMVHPEGQWDTRTACEDNKDCFDVEKWRDCN</sequence>
<keyword evidence="1" id="KW-0732">Signal</keyword>